<feature type="transmembrane region" description="Helical" evidence="1">
    <location>
        <begin position="74"/>
        <end position="94"/>
    </location>
</feature>
<evidence type="ECO:0000256" key="1">
    <source>
        <dbReference type="SAM" id="Phobius"/>
    </source>
</evidence>
<protein>
    <submittedName>
        <fullName evidence="2">Uncharacterized protein</fullName>
    </submittedName>
</protein>
<evidence type="ECO:0000313" key="2">
    <source>
        <dbReference type="EMBL" id="GIO42162.1"/>
    </source>
</evidence>
<keyword evidence="1" id="KW-0472">Membrane</keyword>
<reference evidence="2" key="1">
    <citation type="submission" date="2021-03" db="EMBL/GenBank/DDBJ databases">
        <title>Antimicrobial resistance genes in bacteria isolated from Japanese honey, and their potential for conferring macrolide and lincosamide resistance in the American foulbrood pathogen Paenibacillus larvae.</title>
        <authorList>
            <person name="Okamoto M."/>
            <person name="Kumagai M."/>
            <person name="Kanamori H."/>
            <person name="Takamatsu D."/>
        </authorList>
    </citation>
    <scope>NUCLEOTIDE SEQUENCE</scope>
    <source>
        <strain evidence="2">J41TS4</strain>
    </source>
</reference>
<sequence>MNIKETQICNNDDDAVEQTYKLWENTLKKLFLSGAATVAPMILVGVPLLIYLFTHDDITDIDHLMSDFFNVSPLVPLLFLGLETAWVLWGIITINKLNRTDLHILDMVRPYKAPANNNRRKQKSYRRVLLEILPAISVWNYMFLFIWLIGTIYGESF</sequence>
<feature type="transmembrane region" description="Helical" evidence="1">
    <location>
        <begin position="30"/>
        <end position="54"/>
    </location>
</feature>
<name>A0A920CMJ9_9BACL</name>
<keyword evidence="1" id="KW-1133">Transmembrane helix</keyword>
<keyword evidence="3" id="KW-1185">Reference proteome</keyword>
<proteinExistence type="predicted"/>
<dbReference type="AlphaFoldDB" id="A0A920CMJ9"/>
<comment type="caution">
    <text evidence="2">The sequence shown here is derived from an EMBL/GenBank/DDBJ whole genome shotgun (WGS) entry which is preliminary data.</text>
</comment>
<organism evidence="2 3">
    <name type="scientific">Paenibacillus apis</name>
    <dbReference type="NCBI Taxonomy" id="1792174"/>
    <lineage>
        <taxon>Bacteria</taxon>
        <taxon>Bacillati</taxon>
        <taxon>Bacillota</taxon>
        <taxon>Bacilli</taxon>
        <taxon>Bacillales</taxon>
        <taxon>Paenibacillaceae</taxon>
        <taxon>Paenibacillus</taxon>
    </lineage>
</organism>
<dbReference type="RefSeq" id="WP_301626777.1">
    <property type="nucleotide sequence ID" value="NZ_BORS01000005.1"/>
</dbReference>
<gene>
    <name evidence="2" type="ORF">J41TS4_19200</name>
</gene>
<keyword evidence="1" id="KW-0812">Transmembrane</keyword>
<accession>A0A920CMJ9</accession>
<dbReference type="EMBL" id="BORS01000005">
    <property type="protein sequence ID" value="GIO42162.1"/>
    <property type="molecule type" value="Genomic_DNA"/>
</dbReference>
<feature type="transmembrane region" description="Helical" evidence="1">
    <location>
        <begin position="128"/>
        <end position="153"/>
    </location>
</feature>
<dbReference type="Proteomes" id="UP000678895">
    <property type="component" value="Unassembled WGS sequence"/>
</dbReference>
<evidence type="ECO:0000313" key="3">
    <source>
        <dbReference type="Proteomes" id="UP000678895"/>
    </source>
</evidence>